<reference evidence="1 2" key="1">
    <citation type="submission" date="2023-12" db="EMBL/GenBank/DDBJ databases">
        <title>Description of an unclassified Opitutus bacterium of Verrucomicrobiota.</title>
        <authorList>
            <person name="Zhang D.-F."/>
        </authorList>
    </citation>
    <scope>NUCLEOTIDE SEQUENCE [LARGE SCALE GENOMIC DNA]</scope>
    <source>
        <strain evidence="1 2">WL0086</strain>
    </source>
</reference>
<protein>
    <submittedName>
        <fullName evidence="1">Uncharacterized protein</fullName>
    </submittedName>
</protein>
<evidence type="ECO:0000313" key="1">
    <source>
        <dbReference type="EMBL" id="WRQ86495.1"/>
    </source>
</evidence>
<name>A0ABZ1C547_9BACT</name>
<dbReference type="EMBL" id="CP139781">
    <property type="protein sequence ID" value="WRQ86495.1"/>
    <property type="molecule type" value="Genomic_DNA"/>
</dbReference>
<dbReference type="RefSeq" id="WP_221031416.1">
    <property type="nucleotide sequence ID" value="NZ_CP139781.1"/>
</dbReference>
<evidence type="ECO:0000313" key="2">
    <source>
        <dbReference type="Proteomes" id="UP000738431"/>
    </source>
</evidence>
<gene>
    <name evidence="1" type="ORF">K1X11_016890</name>
</gene>
<sequence length="234" mass="25272">MADTGDDLRKFVSRVRLVGDAGEGAVKALPGFKKGRHAVPDAVTPATQAFFARLVEDVLAEEAEGWFQRARAELRYKRKELTLEVTSPLAVLTAKDFTFELEYGLGERDPGTYSGKRTLHELQAGRLGAPAFEALFAGQFSEIAFDLKKGVQVEAVIDAVEDLDGAGGLAVDYPSDYRSCTLRVEDVEAEVVCDGVSLAMVFPRAGAPMELVEAFVAVRRAFALSKRSALAGLL</sequence>
<accession>A0ABZ1C547</accession>
<organism evidence="1 2">
    <name type="scientific">Actomonas aquatica</name>
    <dbReference type="NCBI Taxonomy" id="2866162"/>
    <lineage>
        <taxon>Bacteria</taxon>
        <taxon>Pseudomonadati</taxon>
        <taxon>Verrucomicrobiota</taxon>
        <taxon>Opitutia</taxon>
        <taxon>Opitutales</taxon>
        <taxon>Opitutaceae</taxon>
        <taxon>Actomonas</taxon>
    </lineage>
</organism>
<keyword evidence="2" id="KW-1185">Reference proteome</keyword>
<proteinExistence type="predicted"/>
<dbReference type="Proteomes" id="UP000738431">
    <property type="component" value="Chromosome"/>
</dbReference>